<gene>
    <name evidence="2" type="ORF">SAMN05216174_101583</name>
</gene>
<dbReference type="EMBL" id="FMZZ01000001">
    <property type="protein sequence ID" value="SDC22788.1"/>
    <property type="molecule type" value="Genomic_DNA"/>
</dbReference>
<protein>
    <recommendedName>
        <fullName evidence="1">TNT domain-containing protein</fullName>
    </recommendedName>
</protein>
<proteinExistence type="predicted"/>
<feature type="domain" description="TNT" evidence="1">
    <location>
        <begin position="398"/>
        <end position="482"/>
    </location>
</feature>
<dbReference type="Proteomes" id="UP000199501">
    <property type="component" value="Unassembled WGS sequence"/>
</dbReference>
<evidence type="ECO:0000313" key="2">
    <source>
        <dbReference type="EMBL" id="SDC22788.1"/>
    </source>
</evidence>
<sequence>MERQEPLDSLQQQNVQQQIAALLVAGLPEGWERLDVEFRAVGNHSELSWQAYGANGVLLSWKPPAQLGAAFARLREAMRAPGAGSWFSVLFRLKPPGDYESSFNYNDVPRWRDEPSAADYALDRDLFPRDAARTPEWFSRRIEVLRRRQFREARVFDALPTDMRPVVDRAPVPADEITPVLNYLENAPFVLVERGFEVDLIDGSQGPPAALRTDGTWIWSTDVAYYLRKHGIPPEPDLVAHIRQQDFTVPAVDEETVLHAEAAVTGVEKVQQLVEFRFDYQDEVQLDNLRRRLNEYGVSPNAYLIRKHADLFWCLERVEAGWQVAYYKDGQPVDPVVHEKFATAAEHLLGKLLIDPERARARAPKIRQTQAVLDDWPIQPSGGEPPLTLYADKRMIVLVPGTYLVRYGSPAGNLTFAEGTEFPATSLRQDWAARGPRKYRVQRPLQVLTGTTVPWHDQPGGGTAYLLPRSVDQHLGAGSLAEAQ</sequence>
<evidence type="ECO:0000313" key="3">
    <source>
        <dbReference type="Proteomes" id="UP000199501"/>
    </source>
</evidence>
<dbReference type="OrthoDB" id="275232at2"/>
<keyword evidence="3" id="KW-1185">Reference proteome</keyword>
<accession>A0A1G6JVV2</accession>
<reference evidence="3" key="1">
    <citation type="submission" date="2016-10" db="EMBL/GenBank/DDBJ databases">
        <authorList>
            <person name="Varghese N."/>
            <person name="Submissions S."/>
        </authorList>
    </citation>
    <scope>NUCLEOTIDE SEQUENCE [LARGE SCALE GENOMIC DNA]</scope>
    <source>
        <strain evidence="3">IBRC-M 10403</strain>
    </source>
</reference>
<dbReference type="SUPFAM" id="SSF160424">
    <property type="entry name" value="BH3703-like"/>
    <property type="match status" value="1"/>
</dbReference>
<organism evidence="2 3">
    <name type="scientific">Actinokineospora iranica</name>
    <dbReference type="NCBI Taxonomy" id="1271860"/>
    <lineage>
        <taxon>Bacteria</taxon>
        <taxon>Bacillati</taxon>
        <taxon>Actinomycetota</taxon>
        <taxon>Actinomycetes</taxon>
        <taxon>Pseudonocardiales</taxon>
        <taxon>Pseudonocardiaceae</taxon>
        <taxon>Actinokineospora</taxon>
    </lineage>
</organism>
<evidence type="ECO:0000259" key="1">
    <source>
        <dbReference type="Pfam" id="PF14021"/>
    </source>
</evidence>
<name>A0A1G6JVV2_9PSEU</name>
<dbReference type="InterPro" id="IPR036170">
    <property type="entry name" value="YezG-like_sf"/>
</dbReference>
<dbReference type="AlphaFoldDB" id="A0A1G6JVV2"/>
<dbReference type="RefSeq" id="WP_139190475.1">
    <property type="nucleotide sequence ID" value="NZ_FMZZ01000001.1"/>
</dbReference>
<dbReference type="InterPro" id="IPR025331">
    <property type="entry name" value="TNT"/>
</dbReference>
<dbReference type="STRING" id="1271860.SAMN05216174_101583"/>
<dbReference type="GO" id="GO:0050135">
    <property type="term" value="F:NADP+ nucleosidase activity"/>
    <property type="evidence" value="ECO:0007669"/>
    <property type="project" value="InterPro"/>
</dbReference>
<dbReference type="Pfam" id="PF14021">
    <property type="entry name" value="TNT"/>
    <property type="match status" value="1"/>
</dbReference>